<gene>
    <name evidence="1" type="ORF">C7452_0029</name>
</gene>
<dbReference type="InterPro" id="IPR003745">
    <property type="entry name" value="DUF166"/>
</dbReference>
<accession>A0A371NC10</accession>
<dbReference type="Proteomes" id="UP000256864">
    <property type="component" value="Unassembled WGS sequence"/>
</dbReference>
<evidence type="ECO:0000313" key="2">
    <source>
        <dbReference type="Proteomes" id="UP000256864"/>
    </source>
</evidence>
<protein>
    <recommendedName>
        <fullName evidence="3">Thymidylate synthase</fullName>
    </recommendedName>
</protein>
<dbReference type="RefSeq" id="WP_115891906.1">
    <property type="nucleotide sequence ID" value="NZ_QREL01000001.1"/>
</dbReference>
<keyword evidence="2" id="KW-1185">Reference proteome</keyword>
<proteinExistence type="predicted"/>
<evidence type="ECO:0000313" key="1">
    <source>
        <dbReference type="EMBL" id="REE28043.1"/>
    </source>
</evidence>
<evidence type="ECO:0008006" key="3">
    <source>
        <dbReference type="Google" id="ProtNLM"/>
    </source>
</evidence>
<reference evidence="1 2" key="1">
    <citation type="submission" date="2018-07" db="EMBL/GenBank/DDBJ databases">
        <title>Genomic Encyclopedia of Type Strains, Phase IV (KMG-IV): sequencing the most valuable type-strain genomes for metagenomic binning, comparative biology and taxonomic classification.</title>
        <authorList>
            <person name="Goeker M."/>
        </authorList>
    </citation>
    <scope>NUCLEOTIDE SEQUENCE [LARGE SCALE GENOMIC DNA]</scope>
    <source>
        <strain evidence="1 2">DSM 7466</strain>
    </source>
</reference>
<dbReference type="Pfam" id="PF02593">
    <property type="entry name" value="DUF166"/>
    <property type="match status" value="1"/>
</dbReference>
<organism evidence="1 2">
    <name type="scientific">Methanothermobacter defluvii</name>
    <dbReference type="NCBI Taxonomy" id="49339"/>
    <lineage>
        <taxon>Archaea</taxon>
        <taxon>Methanobacteriati</taxon>
        <taxon>Methanobacteriota</taxon>
        <taxon>Methanomada group</taxon>
        <taxon>Methanobacteria</taxon>
        <taxon>Methanobacteriales</taxon>
        <taxon>Methanobacteriaceae</taxon>
        <taxon>Methanothermobacter</taxon>
    </lineage>
</organism>
<dbReference type="EMBL" id="QREL01000001">
    <property type="protein sequence ID" value="REE28043.1"/>
    <property type="molecule type" value="Genomic_DNA"/>
</dbReference>
<sequence>MIKVAIVTDGPYGERAYENIAREFEAMFIELEAPSGIFADEVDIPADKLKAIRSADIVITYILHPDLTLELVDEIHGDVDWIIIGAWRGDGFRNQLLSYGNVTAPENMCDLEENGNPSFDEFVSRFGRPLVEVDLEGEKVKEIRVLRSSPCGATLFVAEELTGEDAQDLPLKAGLKIQHYPCRAPKMRLFSDDECKKEMAARMHSEAFERALGVK</sequence>
<name>A0A371NC10_9EURY</name>
<comment type="caution">
    <text evidence="1">The sequence shown here is derived from an EMBL/GenBank/DDBJ whole genome shotgun (WGS) entry which is preliminary data.</text>
</comment>
<dbReference type="AlphaFoldDB" id="A0A371NC10"/>